<evidence type="ECO:0008006" key="3">
    <source>
        <dbReference type="Google" id="ProtNLM"/>
    </source>
</evidence>
<proteinExistence type="predicted"/>
<reference evidence="1 2" key="1">
    <citation type="journal article" date="2009" name="Appl. Environ. Microbiol.">
        <title>Novel features of the polysaccharide-digesting gliding bacterium Flavobacterium johnsoniae as revealed by genome sequence analysis.</title>
        <authorList>
            <person name="McBride M.J."/>
            <person name="Xie G."/>
            <person name="Martens E.C."/>
            <person name="Lapidus A."/>
            <person name="Henrissat B."/>
            <person name="Rhodes R.G."/>
            <person name="Goltsman E."/>
            <person name="Wang W."/>
            <person name="Xu J."/>
            <person name="Hunnicutt D.W."/>
            <person name="Staroscik A.M."/>
            <person name="Hoover T.R."/>
            <person name="Cheng Y.Q."/>
            <person name="Stein J.L."/>
        </authorList>
    </citation>
    <scope>NUCLEOTIDE SEQUENCE [LARGE SCALE GENOMIC DNA]</scope>
    <source>
        <strain evidence="2">ATCC 17061 / DSM 2064 / JCM 8514 / BCRC 14874 / CCUG 350202 / NBRC 14942 / NCIMB 11054 / UW101</strain>
    </source>
</reference>
<sequence length="2123" mass="244653">MRALFSAFFFRLKRRSYISQSLWLFLTLKIRIMSNDLVAYSRAGDVFHYRWAARRCLRLLYPNASIRSIVIEGSKENKKEGEYVIDVSEYYELTDDKKQIRYYQLKHTTVQKDSPFTLSDLKDTLEGFAKRYNQHLKEDDAIDVSFVLVTNRPVTKFFKDKVLLLAEGKTVSKGFLKTITAYTRLSSSELSKFCGLLDFEDGEGDYDSQKDELRFEISQLTAGTVDNAQIENIVSLVQEKILPKSDRVITREDILKRFNIFSERDLFPAPAIWEEKVEVIGREQYGELMEAISLSSYSFIVHAPGGVGKSMFCRQLSASLPSNSFALAYDCFGAGQYRNRSEPRHRHRDALVQIANELAVKGLCDPLIVQDTSQDSDIMRKFLWRLEASVKNLRHRDDSALLFILIDAADNAEMAAQEYSTPCFASELLRETMPEGCRLVLLCRTERIALLKPNSKIKTLELKPFSKGETLLNLRRWFEDADEKDGEEFHRLTSGNPRVQANALSVKATSVLELLGRLGPLGTTVEQQIEQQLHSAVSTLKDSLSASFQEQIDAVCLGLASLPPHIPVKILAEAAGVSIETIKSFTADIGRSLWLSDDSVQFRDEPSETWFRKTFLAEKKNFETYIKLLEPLAGDHTYVSEVLPHLYLQAGQYEKLIQTALSDSYLPLDNPIDARSVRIYRLQFAFRAAVREAKYKDAIKIAVRAGEEMAGNQRQISLFHGNIDLLTALQDKQKVQDIAFKRLLCGGWNGSENIYTASLLSGINEYKGEARGYLRAGVNWMVIYFEELKKSKDDHPQNEVTDENVLEMASAYFNIYGVKECIEFLNRFTSKILVFKVVGNLAKRFIDAGNLTVVEKLLQACIDEPYYTVAITDELVNTGHFPEKEQLENCLELLVKARTRIKIPENYYQNENLNDAILSFLEACLHRNLPKSKLLKVLQHYTPEKATRMVYDGHQWHERNVYLKALALRMMLQEKSDLDIDSILPDDLAEKKKKNQYERDDEIKKLREVIGGLFPWYQLRTLILSGQDFDFEAQVRKADENSKKATAGRHRSYDSIPNEISSQRSSILKLYSNGKKEEVQWFYESYLKNNKSLWIPDELQNVRAAFRLEHLDFLKQEVEQRAYKRIKSITEGQPETAAERYISLARAVLNKAPDDAAVYFEEAVDIVSKFGDEIVRRWEAVVSLAERSCSEKGSPDLAAYRFIRCAEVVGEYVDREKHWDRSDAIAVCARMSSGTAIAALSRWRDRHIGRFEFQLEALLTELVKSDTISAAAGWALTRFLSSHQHGEFLSLCLGKEPNAEIKDKIFADSVRLLESVGTSPEFWERIKAIGYDGNIKNDTVEKISAYHKKNKKEPLAEIEKKPINEAGQNLNDFPWNDVFEVRDIFEAEDFQKCLESFYSISDKRFYRNVESFWEQIVLRLSEKSLWKFIEMLLSSELSHYQIKSFFQSLPDVWKNKISYKKKWPLLIRELGKKYAQELTSPYSIKYFIGEFSFDNSEIDKLKEGIFEGLAGTYEFSDAQTFFGFVDMTAPLIKPEEAAELLDFALSRFELHIEEDFGDGQWSEWLSVPEDINNQLAGFIWSALGSPRSSERWSAAHCVRLLAEFDCIEIIEELFKWMQHDKTDAFGCAEFPFYNLHARLYMLIASARISVERAGLLFPFKDVFVRYALGDPHALIQKFAADAAINLSSFSHDIYDIQTLEKIKMTGKSNMPVVKMNYNDTVESYWHVKDEIATDYDFDFSYDFDRYWFDPLGDVFGISGKQVEDIAADVIIRQWGLEKQTGWNNDPRADLWNRHSDDRETWHDHSGYPKTDNLDFYLSYHSMMAAAAKLLEKMPIVEKNDWYEDVWDEWISRHLLTCIDGKWLSDYRGAVPLERPGWISETKNDNWREDISEESFYRTLKTEGANGDVWLNVRGGWEEKHSERIETVSIASALVSRNASDALMRALQTCSDPNDFKLPDYEEERMEIRSNPFELKGWIKKDYGSKRLDEYDPYAENVDYPPYRIGSDVAAKLNLSLENDGKSWFLPLSSNPDVECEIWSTYSMERDQTPDQSGSRVKASLKFLKELCTVFNCDLILEVSIKRDISYRYRSREEKYEYLKPINKLFILSSDGELRTTTTNHKPG</sequence>
<dbReference type="eggNOG" id="COG0470">
    <property type="taxonomic scope" value="Bacteria"/>
</dbReference>
<accession>A5FE16</accession>
<organism evidence="1 2">
    <name type="scientific">Flavobacterium johnsoniae (strain ATCC 17061 / DSM 2064 / JCM 8514 / BCRC 14874 / CCUG 350202 / NBRC 14942 / NCIMB 11054 / UW101)</name>
    <name type="common">Cytophaga johnsonae</name>
    <dbReference type="NCBI Taxonomy" id="376686"/>
    <lineage>
        <taxon>Bacteria</taxon>
        <taxon>Pseudomonadati</taxon>
        <taxon>Bacteroidota</taxon>
        <taxon>Flavobacteriia</taxon>
        <taxon>Flavobacteriales</taxon>
        <taxon>Flavobacteriaceae</taxon>
        <taxon>Flavobacterium</taxon>
    </lineage>
</organism>
<keyword evidence="2" id="KW-1185">Reference proteome</keyword>
<dbReference type="KEGG" id="fjo:Fjoh_3535"/>
<evidence type="ECO:0000313" key="2">
    <source>
        <dbReference type="Proteomes" id="UP000006694"/>
    </source>
</evidence>
<dbReference type="EMBL" id="CP000685">
    <property type="protein sequence ID" value="ABQ06549.1"/>
    <property type="molecule type" value="Genomic_DNA"/>
</dbReference>
<gene>
    <name evidence="1" type="ordered locus">Fjoh_3535</name>
</gene>
<dbReference type="HOGENOM" id="CLU_001478_0_0_10"/>
<evidence type="ECO:0000313" key="1">
    <source>
        <dbReference type="EMBL" id="ABQ06549.1"/>
    </source>
</evidence>
<dbReference type="SUPFAM" id="SSF52540">
    <property type="entry name" value="P-loop containing nucleoside triphosphate hydrolases"/>
    <property type="match status" value="1"/>
</dbReference>
<name>A5FE16_FLAJ1</name>
<dbReference type="STRING" id="376686.Fjoh_3535"/>
<protein>
    <recommendedName>
        <fullName evidence="3">ATP-binding protein</fullName>
    </recommendedName>
</protein>
<dbReference type="InterPro" id="IPR027417">
    <property type="entry name" value="P-loop_NTPase"/>
</dbReference>
<dbReference type="Proteomes" id="UP000006694">
    <property type="component" value="Chromosome"/>
</dbReference>